<sequence length="381" mass="44295">MKFIFALLLLLSVYASEEDYSVEKKNYKYCGVELSYSNFKEYIESHEQVLVEFYSETCPACKRLEPVWNRISCEVKKEFPGLVFAKIEGNHNLDIIEAYGITHTPTIAFFQGDIRTPTRYNGGKYYEALKYFIRDMRNEENKGSPAMLLKDLDQTWMSILPNISGFFETKDCDEYREYVKACVAMGDSIRLGESFNMTVRDAYELPKQRATLVMFRDFDEKETIYDGEWKAEAIVAWAQMYSQRTIGRADSETIKNYFKGSGIMVQLFVNGSYVNENWYEFQDYLFERVAQPIMENKVRERNTFSIIASDGVEYAHWMTNAGMESTELPGFFLIDFSTGLKYGARGVSSMETLDTDLYKFIDEYTLGLLPPLRNNNEEDEL</sequence>
<dbReference type="InParanoid" id="D8M571"/>
<dbReference type="Proteomes" id="UP000008312">
    <property type="component" value="Unassembled WGS sequence"/>
</dbReference>
<evidence type="ECO:0000259" key="3">
    <source>
        <dbReference type="PROSITE" id="PS51352"/>
    </source>
</evidence>
<dbReference type="Gene3D" id="3.40.30.10">
    <property type="entry name" value="Glutaredoxin"/>
    <property type="match status" value="3"/>
</dbReference>
<feature type="domain" description="Thioredoxin" evidence="3">
    <location>
        <begin position="11"/>
        <end position="138"/>
    </location>
</feature>
<dbReference type="GO" id="GO:0003756">
    <property type="term" value="F:protein disulfide isomerase activity"/>
    <property type="evidence" value="ECO:0007669"/>
    <property type="project" value="TreeGrafter"/>
</dbReference>
<protein>
    <recommendedName>
        <fullName evidence="3">Thioredoxin domain-containing protein</fullName>
    </recommendedName>
</protein>
<dbReference type="RefSeq" id="XP_012897258.1">
    <property type="nucleotide sequence ID" value="XM_013041804.1"/>
</dbReference>
<evidence type="ECO:0000313" key="4">
    <source>
        <dbReference type="EMBL" id="CBK23210.2"/>
    </source>
</evidence>
<organism evidence="4">
    <name type="scientific">Blastocystis hominis</name>
    <dbReference type="NCBI Taxonomy" id="12968"/>
    <lineage>
        <taxon>Eukaryota</taxon>
        <taxon>Sar</taxon>
        <taxon>Stramenopiles</taxon>
        <taxon>Bigyra</taxon>
        <taxon>Opalozoa</taxon>
        <taxon>Opalinata</taxon>
        <taxon>Blastocystidae</taxon>
        <taxon>Blastocystis</taxon>
    </lineage>
</organism>
<keyword evidence="2" id="KW-0732">Signal</keyword>
<feature type="signal peptide" evidence="2">
    <location>
        <begin position="1"/>
        <end position="15"/>
    </location>
</feature>
<proteinExistence type="inferred from homology"/>
<dbReference type="PROSITE" id="PS51352">
    <property type="entry name" value="THIOREDOXIN_2"/>
    <property type="match status" value="1"/>
</dbReference>
<evidence type="ECO:0000313" key="5">
    <source>
        <dbReference type="Proteomes" id="UP000008312"/>
    </source>
</evidence>
<dbReference type="PANTHER" id="PTHR18929:SF246">
    <property type="entry name" value="PROTEIN DISULFIDE ISOMERASE-LIKE 1-4"/>
    <property type="match status" value="1"/>
</dbReference>
<dbReference type="Pfam" id="PF00085">
    <property type="entry name" value="Thioredoxin"/>
    <property type="match status" value="1"/>
</dbReference>
<dbReference type="OrthoDB" id="294696at2759"/>
<dbReference type="CDD" id="cd02961">
    <property type="entry name" value="PDI_a_family"/>
    <property type="match status" value="1"/>
</dbReference>
<reference evidence="4" key="1">
    <citation type="submission" date="2010-02" db="EMBL/GenBank/DDBJ databases">
        <title>Sequencing and annotation of the Blastocystis hominis genome.</title>
        <authorList>
            <person name="Wincker P."/>
        </authorList>
    </citation>
    <scope>NUCLEOTIDE SEQUENCE</scope>
    <source>
        <strain evidence="4">Singapore isolate B</strain>
    </source>
</reference>
<dbReference type="PROSITE" id="PS00194">
    <property type="entry name" value="THIOREDOXIN_1"/>
    <property type="match status" value="1"/>
</dbReference>
<dbReference type="GO" id="GO:0006457">
    <property type="term" value="P:protein folding"/>
    <property type="evidence" value="ECO:0007669"/>
    <property type="project" value="TreeGrafter"/>
</dbReference>
<gene>
    <name evidence="4" type="ORF">GSBLH_T00006585001</name>
</gene>
<dbReference type="CDD" id="cd02981">
    <property type="entry name" value="PDI_b_family"/>
    <property type="match status" value="1"/>
</dbReference>
<dbReference type="SUPFAM" id="SSF52833">
    <property type="entry name" value="Thioredoxin-like"/>
    <property type="match status" value="2"/>
</dbReference>
<evidence type="ECO:0000256" key="1">
    <source>
        <dbReference type="ARBA" id="ARBA00006347"/>
    </source>
</evidence>
<dbReference type="GeneID" id="24922709"/>
<dbReference type="PANTHER" id="PTHR18929">
    <property type="entry name" value="PROTEIN DISULFIDE ISOMERASE"/>
    <property type="match status" value="1"/>
</dbReference>
<accession>D8M571</accession>
<name>D8M571_BLAHO</name>
<evidence type="ECO:0000256" key="2">
    <source>
        <dbReference type="SAM" id="SignalP"/>
    </source>
</evidence>
<dbReference type="AlphaFoldDB" id="D8M571"/>
<comment type="similarity">
    <text evidence="1">Belongs to the protein disulfide isomerase family.</text>
</comment>
<dbReference type="GO" id="GO:0034976">
    <property type="term" value="P:response to endoplasmic reticulum stress"/>
    <property type="evidence" value="ECO:0007669"/>
    <property type="project" value="TreeGrafter"/>
</dbReference>
<feature type="chain" id="PRO_5012881084" description="Thioredoxin domain-containing protein" evidence="2">
    <location>
        <begin position="16"/>
        <end position="381"/>
    </location>
</feature>
<dbReference type="InterPro" id="IPR036249">
    <property type="entry name" value="Thioredoxin-like_sf"/>
</dbReference>
<dbReference type="GO" id="GO:0005783">
    <property type="term" value="C:endoplasmic reticulum"/>
    <property type="evidence" value="ECO:0007669"/>
    <property type="project" value="TreeGrafter"/>
</dbReference>
<dbReference type="InterPro" id="IPR013766">
    <property type="entry name" value="Thioredoxin_domain"/>
</dbReference>
<dbReference type="EMBL" id="FN668657">
    <property type="protein sequence ID" value="CBK23210.2"/>
    <property type="molecule type" value="Genomic_DNA"/>
</dbReference>
<keyword evidence="5" id="KW-1185">Reference proteome</keyword>
<dbReference type="Pfam" id="PF13848">
    <property type="entry name" value="Thioredoxin_6"/>
    <property type="match status" value="1"/>
</dbReference>
<dbReference type="InterPro" id="IPR017937">
    <property type="entry name" value="Thioredoxin_CS"/>
</dbReference>